<proteinExistence type="predicted"/>
<evidence type="ECO:0000313" key="3">
    <source>
        <dbReference type="EMBL" id="KFD60618.1"/>
    </source>
</evidence>
<evidence type="ECO:0000313" key="1">
    <source>
        <dbReference type="EMBL" id="KFD47449.1"/>
    </source>
</evidence>
<dbReference type="EMBL" id="KL363326">
    <property type="protein sequence ID" value="KFD47451.1"/>
    <property type="molecule type" value="Genomic_DNA"/>
</dbReference>
<accession>A0A085MTS2</accession>
<reference evidence="3 4" key="1">
    <citation type="journal article" date="2014" name="Nat. Genet.">
        <title>Genome and transcriptome of the porcine whipworm Trichuris suis.</title>
        <authorList>
            <person name="Jex A.R."/>
            <person name="Nejsum P."/>
            <person name="Schwarz E.M."/>
            <person name="Hu L."/>
            <person name="Young N.D."/>
            <person name="Hall R.S."/>
            <person name="Korhonen P.K."/>
            <person name="Liao S."/>
            <person name="Thamsborg S."/>
            <person name="Xia J."/>
            <person name="Xu P."/>
            <person name="Wang S."/>
            <person name="Scheerlinck J.P."/>
            <person name="Hofmann A."/>
            <person name="Sternberg P.W."/>
            <person name="Wang J."/>
            <person name="Gasser R.B."/>
        </authorList>
    </citation>
    <scope>NUCLEOTIDE SEQUENCE [LARGE SCALE GENOMIC DNA]</scope>
    <source>
        <strain evidence="3">DCEP-RM93F</strain>
        <strain evidence="1">DCEP-RM93M</strain>
    </source>
</reference>
<evidence type="ECO:0000313" key="4">
    <source>
        <dbReference type="Proteomes" id="UP000030764"/>
    </source>
</evidence>
<gene>
    <name evidence="1" type="ORF">M513_11674</name>
    <name evidence="2" type="ORF">M513_11676</name>
    <name evidence="3" type="ORF">M514_27191</name>
</gene>
<dbReference type="EMBL" id="KL367657">
    <property type="protein sequence ID" value="KFD60618.1"/>
    <property type="molecule type" value="Genomic_DNA"/>
</dbReference>
<evidence type="ECO:0000313" key="2">
    <source>
        <dbReference type="EMBL" id="KFD47451.1"/>
    </source>
</evidence>
<keyword evidence="4" id="KW-1185">Reference proteome</keyword>
<organism evidence="3">
    <name type="scientific">Trichuris suis</name>
    <name type="common">pig whipworm</name>
    <dbReference type="NCBI Taxonomy" id="68888"/>
    <lineage>
        <taxon>Eukaryota</taxon>
        <taxon>Metazoa</taxon>
        <taxon>Ecdysozoa</taxon>
        <taxon>Nematoda</taxon>
        <taxon>Enoplea</taxon>
        <taxon>Dorylaimia</taxon>
        <taxon>Trichinellida</taxon>
        <taxon>Trichuridae</taxon>
        <taxon>Trichuris</taxon>
    </lineage>
</organism>
<name>A0A085MTS2_9BILA</name>
<protein>
    <submittedName>
        <fullName evidence="3">Uncharacterized protein</fullName>
    </submittedName>
</protein>
<sequence>MAESRSASGIVGPLVNSMPRIEKQSVKASLELLATGKGSMVTAKRLPFQPLSRKNMVYSSGRIVKVVGSTHRSVDVDEISY</sequence>
<dbReference type="AlphaFoldDB" id="A0A085MTS2"/>
<dbReference type="Proteomes" id="UP000030758">
    <property type="component" value="Unassembled WGS sequence"/>
</dbReference>
<dbReference type="Proteomes" id="UP000030764">
    <property type="component" value="Unassembled WGS sequence"/>
</dbReference>
<dbReference type="EMBL" id="KL363326">
    <property type="protein sequence ID" value="KFD47449.1"/>
    <property type="molecule type" value="Genomic_DNA"/>
</dbReference>